<evidence type="ECO:0000313" key="2">
    <source>
        <dbReference type="Proteomes" id="UP001238540"/>
    </source>
</evidence>
<dbReference type="EMBL" id="JAUFQC010000027">
    <property type="protein sequence ID" value="MDN3611464.1"/>
    <property type="molecule type" value="Genomic_DNA"/>
</dbReference>
<accession>A0ABT8BYL8</accession>
<dbReference type="Proteomes" id="UP001238540">
    <property type="component" value="Unassembled WGS sequence"/>
</dbReference>
<dbReference type="RefSeq" id="WP_290312970.1">
    <property type="nucleotide sequence ID" value="NZ_JAUFQC010000027.1"/>
</dbReference>
<protein>
    <submittedName>
        <fullName evidence="1">Uncharacterized protein</fullName>
    </submittedName>
</protein>
<reference evidence="2" key="1">
    <citation type="journal article" date="2019" name="Int. J. Syst. Evol. Microbiol.">
        <title>The Global Catalogue of Microorganisms (GCM) 10K type strain sequencing project: providing services to taxonomists for standard genome sequencing and annotation.</title>
        <authorList>
            <consortium name="The Broad Institute Genomics Platform"/>
            <consortium name="The Broad Institute Genome Sequencing Center for Infectious Disease"/>
            <person name="Wu L."/>
            <person name="Ma J."/>
        </authorList>
    </citation>
    <scope>NUCLEOTIDE SEQUENCE [LARGE SCALE GENOMIC DNA]</scope>
    <source>
        <strain evidence="2">CECT 7398</strain>
    </source>
</reference>
<name>A0ABT8BYL8_9VIBR</name>
<gene>
    <name evidence="1" type="ORF">QWZ16_17845</name>
</gene>
<organism evidence="1 2">
    <name type="scientific">Vibrio ostreicida</name>
    <dbReference type="NCBI Taxonomy" id="526588"/>
    <lineage>
        <taxon>Bacteria</taxon>
        <taxon>Pseudomonadati</taxon>
        <taxon>Pseudomonadota</taxon>
        <taxon>Gammaproteobacteria</taxon>
        <taxon>Vibrionales</taxon>
        <taxon>Vibrionaceae</taxon>
        <taxon>Vibrio</taxon>
    </lineage>
</organism>
<proteinExistence type="predicted"/>
<keyword evidence="2" id="KW-1185">Reference proteome</keyword>
<evidence type="ECO:0000313" key="1">
    <source>
        <dbReference type="EMBL" id="MDN3611464.1"/>
    </source>
</evidence>
<sequence length="44" mass="5073">MFIILSFFALFATNLVVIGTKMANWSVPISIYTLEWLYDGLMIE</sequence>
<comment type="caution">
    <text evidence="1">The sequence shown here is derived from an EMBL/GenBank/DDBJ whole genome shotgun (WGS) entry which is preliminary data.</text>
</comment>